<dbReference type="Gene3D" id="1.10.20.140">
    <property type="match status" value="1"/>
</dbReference>
<dbReference type="EC" id="2.5.1.75" evidence="10"/>
<dbReference type="Gene3D" id="3.40.50.300">
    <property type="entry name" value="P-loop containing nucleotide triphosphate hydrolases"/>
    <property type="match status" value="1"/>
</dbReference>
<dbReference type="GO" id="GO:0005524">
    <property type="term" value="F:ATP binding"/>
    <property type="evidence" value="ECO:0007669"/>
    <property type="project" value="UniProtKB-UniRule"/>
</dbReference>
<evidence type="ECO:0000256" key="8">
    <source>
        <dbReference type="ARBA" id="ARBA00022842"/>
    </source>
</evidence>
<dbReference type="PANTHER" id="PTHR11088">
    <property type="entry name" value="TRNA DIMETHYLALLYLTRANSFERASE"/>
    <property type="match status" value="1"/>
</dbReference>
<proteinExistence type="inferred from homology"/>
<comment type="catalytic activity">
    <reaction evidence="9 10 11">
        <text>adenosine(37) in tRNA + dimethylallyl diphosphate = N(6)-dimethylallyladenosine(37) in tRNA + diphosphate</text>
        <dbReference type="Rhea" id="RHEA:26482"/>
        <dbReference type="Rhea" id="RHEA-COMP:10162"/>
        <dbReference type="Rhea" id="RHEA-COMP:10375"/>
        <dbReference type="ChEBI" id="CHEBI:33019"/>
        <dbReference type="ChEBI" id="CHEBI:57623"/>
        <dbReference type="ChEBI" id="CHEBI:74411"/>
        <dbReference type="ChEBI" id="CHEBI:74415"/>
        <dbReference type="EC" id="2.5.1.75"/>
    </reaction>
</comment>
<comment type="subunit">
    <text evidence="10">Monomer.</text>
</comment>
<dbReference type="AlphaFoldDB" id="A0A137RI91"/>
<comment type="similarity">
    <text evidence="3 10 13">Belongs to the IPP transferase family.</text>
</comment>
<feature type="region of interest" description="Interaction with substrate tRNA" evidence="10">
    <location>
        <begin position="38"/>
        <end position="41"/>
    </location>
</feature>
<dbReference type="GO" id="GO:0006400">
    <property type="term" value="P:tRNA modification"/>
    <property type="evidence" value="ECO:0007669"/>
    <property type="project" value="TreeGrafter"/>
</dbReference>
<dbReference type="SUPFAM" id="SSF52540">
    <property type="entry name" value="P-loop containing nucleoside triphosphate hydrolases"/>
    <property type="match status" value="2"/>
</dbReference>
<accession>A0A137RI91</accession>
<comment type="cofactor">
    <cofactor evidence="1 10">
        <name>Mg(2+)</name>
        <dbReference type="ChEBI" id="CHEBI:18420"/>
    </cofactor>
</comment>
<keyword evidence="5 10" id="KW-0819">tRNA processing</keyword>
<name>A0A137RI91_9FLAO</name>
<evidence type="ECO:0000256" key="5">
    <source>
        <dbReference type="ARBA" id="ARBA00022694"/>
    </source>
</evidence>
<dbReference type="InterPro" id="IPR018022">
    <property type="entry name" value="IPT"/>
</dbReference>
<dbReference type="NCBIfam" id="TIGR00174">
    <property type="entry name" value="miaA"/>
    <property type="match status" value="1"/>
</dbReference>
<keyword evidence="6 10" id="KW-0547">Nucleotide-binding</keyword>
<feature type="binding site" evidence="10">
    <location>
        <begin position="15"/>
        <end position="20"/>
    </location>
    <ligand>
        <name>substrate</name>
    </ligand>
</feature>
<evidence type="ECO:0000256" key="10">
    <source>
        <dbReference type="HAMAP-Rule" id="MF_00185"/>
    </source>
</evidence>
<evidence type="ECO:0000256" key="4">
    <source>
        <dbReference type="ARBA" id="ARBA00022679"/>
    </source>
</evidence>
<evidence type="ECO:0000256" key="11">
    <source>
        <dbReference type="RuleBase" id="RU003783"/>
    </source>
</evidence>
<comment type="caution">
    <text evidence="10">Lacks conserved residue(s) required for the propagation of feature annotation.</text>
</comment>
<dbReference type="PATRIC" id="fig|1548749.3.peg.1113"/>
<gene>
    <name evidence="10" type="primary">miaA</name>
    <name evidence="14" type="ORF">LS48_05285</name>
</gene>
<evidence type="ECO:0000256" key="12">
    <source>
        <dbReference type="RuleBase" id="RU003784"/>
    </source>
</evidence>
<evidence type="ECO:0000256" key="13">
    <source>
        <dbReference type="RuleBase" id="RU003785"/>
    </source>
</evidence>
<evidence type="ECO:0000256" key="3">
    <source>
        <dbReference type="ARBA" id="ARBA00005842"/>
    </source>
</evidence>
<dbReference type="HAMAP" id="MF_00185">
    <property type="entry name" value="IPP_trans"/>
    <property type="match status" value="1"/>
</dbReference>
<protein>
    <recommendedName>
        <fullName evidence="10">tRNA dimethylallyltransferase</fullName>
        <ecNumber evidence="10">2.5.1.75</ecNumber>
    </recommendedName>
    <alternativeName>
        <fullName evidence="10">Dimethylallyl diphosphate:tRNA dimethylallyltransferase</fullName>
        <shortName evidence="10">DMAPP:tRNA dimethylallyltransferase</shortName>
        <shortName evidence="10">DMATase</shortName>
    </alternativeName>
    <alternativeName>
        <fullName evidence="10">Isopentenyl-diphosphate:tRNA isopentenyltransferase</fullName>
        <shortName evidence="10">IPP transferase</shortName>
        <shortName evidence="10">IPPT</shortName>
        <shortName evidence="10">IPTase</shortName>
    </alternativeName>
</protein>
<dbReference type="EMBL" id="JRWG01000003">
    <property type="protein sequence ID" value="KXN99896.1"/>
    <property type="molecule type" value="Genomic_DNA"/>
</dbReference>
<feature type="site" description="Interaction with substrate tRNA" evidence="10">
    <location>
        <position position="126"/>
    </location>
</feature>
<dbReference type="InterPro" id="IPR027417">
    <property type="entry name" value="P-loop_NTPase"/>
</dbReference>
<feature type="binding site" evidence="10">
    <location>
        <begin position="13"/>
        <end position="20"/>
    </location>
    <ligand>
        <name>ATP</name>
        <dbReference type="ChEBI" id="CHEBI:30616"/>
    </ligand>
</feature>
<evidence type="ECO:0000256" key="9">
    <source>
        <dbReference type="ARBA" id="ARBA00049563"/>
    </source>
</evidence>
<reference evidence="14 15" key="2">
    <citation type="journal article" date="2016" name="Int. J. Syst. Evol. Microbiol.">
        <title>Vitellibacter aquimaris sp. nov., a marine bacterium isolated from seawater.</title>
        <authorList>
            <person name="Thevarajoo S."/>
            <person name="Selvaratnam C."/>
            <person name="Goh K.M."/>
            <person name="Hong K.W."/>
            <person name="Chan X.Y."/>
            <person name="Chan K.G."/>
            <person name="Chong C.S."/>
        </authorList>
    </citation>
    <scope>NUCLEOTIDE SEQUENCE [LARGE SCALE GENOMIC DNA]</scope>
    <source>
        <strain evidence="14 15">D-24</strain>
    </source>
</reference>
<evidence type="ECO:0000256" key="7">
    <source>
        <dbReference type="ARBA" id="ARBA00022840"/>
    </source>
</evidence>
<dbReference type="STRING" id="1548749.LS48_05285"/>
<keyword evidence="8 10" id="KW-0460">Magnesium</keyword>
<comment type="function">
    <text evidence="2 10 12">Catalyzes the transfer of a dimethylallyl group onto the adenine at position 37 in tRNAs that read codons beginning with uridine, leading to the formation of N6-(dimethylallyl)adenosine (i(6)A).</text>
</comment>
<dbReference type="RefSeq" id="WP_062620726.1">
    <property type="nucleotide sequence ID" value="NZ_JRWG01000003.1"/>
</dbReference>
<keyword evidence="4 10" id="KW-0808">Transferase</keyword>
<evidence type="ECO:0000256" key="1">
    <source>
        <dbReference type="ARBA" id="ARBA00001946"/>
    </source>
</evidence>
<dbReference type="OrthoDB" id="9776390at2"/>
<sequence length="305" mass="35082">MSSKKPLLICVVGATAIGKTSLAIKLARAFNTEIISADSRQFFKEMSIGTAVPSKEELDAVPHHFIQNKSIFEDYSVGDFERDSLALLKILFEKNTVVVMVGGSGLYVDAVIKGLDNFPEVPSKIRDQLNFELAEKGIETLQRELKNIDPEYFKKVDIQNPHRLVRALEIHRATGRPYSSFLRKENPERDFNTIFIGLTAERELIYNRINLRVDIMMADGLLDEAKSLLSFRDKNALQTVGYRELFEYFDGKISLEEAISEIKKNTRRFAKRQNTWFKKNEAINWFDYDTQPNEIIDYIKEKNAL</sequence>
<keyword evidence="7 10" id="KW-0067">ATP-binding</keyword>
<evidence type="ECO:0000313" key="14">
    <source>
        <dbReference type="EMBL" id="KXN99896.1"/>
    </source>
</evidence>
<dbReference type="Pfam" id="PF01715">
    <property type="entry name" value="IPPT"/>
    <property type="match status" value="1"/>
</dbReference>
<evidence type="ECO:0000256" key="2">
    <source>
        <dbReference type="ARBA" id="ARBA00003213"/>
    </source>
</evidence>
<organism evidence="14 15">
    <name type="scientific">Aequorivita aquimaris</name>
    <dbReference type="NCBI Taxonomy" id="1548749"/>
    <lineage>
        <taxon>Bacteria</taxon>
        <taxon>Pseudomonadati</taxon>
        <taxon>Bacteroidota</taxon>
        <taxon>Flavobacteriia</taxon>
        <taxon>Flavobacteriales</taxon>
        <taxon>Flavobacteriaceae</taxon>
        <taxon>Aequorivita</taxon>
    </lineage>
</organism>
<evidence type="ECO:0000313" key="15">
    <source>
        <dbReference type="Proteomes" id="UP000070138"/>
    </source>
</evidence>
<dbReference type="PANTHER" id="PTHR11088:SF60">
    <property type="entry name" value="TRNA DIMETHYLALLYLTRANSFERASE"/>
    <property type="match status" value="1"/>
</dbReference>
<feature type="site" description="Interaction with substrate tRNA" evidence="10">
    <location>
        <position position="104"/>
    </location>
</feature>
<evidence type="ECO:0000256" key="6">
    <source>
        <dbReference type="ARBA" id="ARBA00022741"/>
    </source>
</evidence>
<dbReference type="InterPro" id="IPR039657">
    <property type="entry name" value="Dimethylallyltransferase"/>
</dbReference>
<keyword evidence="15" id="KW-1185">Reference proteome</keyword>
<dbReference type="GO" id="GO:0052381">
    <property type="term" value="F:tRNA dimethylallyltransferase activity"/>
    <property type="evidence" value="ECO:0007669"/>
    <property type="project" value="UniProtKB-UniRule"/>
</dbReference>
<comment type="caution">
    <text evidence="14">The sequence shown here is derived from an EMBL/GenBank/DDBJ whole genome shotgun (WGS) entry which is preliminary data.</text>
</comment>
<reference evidence="15" key="1">
    <citation type="submission" date="2014-10" db="EMBL/GenBank/DDBJ databases">
        <title>Genome sequencing of Vitellibacter sp. D-24.</title>
        <authorList>
            <person name="Thevarajoo S."/>
            <person name="Selvaratnam C."/>
            <person name="Goh K.M."/>
            <person name="Chong C.S."/>
        </authorList>
    </citation>
    <scope>NUCLEOTIDE SEQUENCE [LARGE SCALE GENOMIC DNA]</scope>
    <source>
        <strain evidence="15">D-24</strain>
    </source>
</reference>
<dbReference type="Proteomes" id="UP000070138">
    <property type="component" value="Unassembled WGS sequence"/>
</dbReference>